<name>A0A7L7L6B8_9BACT</name>
<dbReference type="InterPro" id="IPR003593">
    <property type="entry name" value="AAA+_ATPase"/>
</dbReference>
<dbReference type="EMBL" id="CP055153">
    <property type="protein sequence ID" value="QMU28294.1"/>
    <property type="molecule type" value="Genomic_DNA"/>
</dbReference>
<dbReference type="Gene3D" id="3.40.50.300">
    <property type="entry name" value="P-loop containing nucleotide triphosphate hydrolases"/>
    <property type="match status" value="2"/>
</dbReference>
<keyword evidence="1" id="KW-0547">Nucleotide-binding</keyword>
<dbReference type="InterPro" id="IPR027417">
    <property type="entry name" value="P-loop_NTPase"/>
</dbReference>
<keyword evidence="2 4" id="KW-0067">ATP-binding</keyword>
<dbReference type="InterPro" id="IPR050334">
    <property type="entry name" value="Molybdenum_import_ModC"/>
</dbReference>
<dbReference type="Pfam" id="PF00005">
    <property type="entry name" value="ABC_tran"/>
    <property type="match status" value="2"/>
</dbReference>
<reference evidence="4 5" key="1">
    <citation type="submission" date="2020-06" db="EMBL/GenBank/DDBJ databases">
        <authorList>
            <person name="Hwang Y.J."/>
        </authorList>
    </citation>
    <scope>NUCLEOTIDE SEQUENCE [LARGE SCALE GENOMIC DNA]</scope>
    <source>
        <strain evidence="4 5">KUDC8001</strain>
    </source>
</reference>
<protein>
    <submittedName>
        <fullName evidence="4">ATP-binding cassette domain-containing protein</fullName>
    </submittedName>
</protein>
<reference evidence="4 5" key="2">
    <citation type="submission" date="2020-08" db="EMBL/GenBank/DDBJ databases">
        <title>Adhaeribacter dokdonensis sp. nov., isolated from the rhizosphere of Elymus tsukushiensis, a plant native to the Dokdo Islands, Republic of Korea.</title>
        <authorList>
            <person name="Ghim S.Y."/>
        </authorList>
    </citation>
    <scope>NUCLEOTIDE SEQUENCE [LARGE SCALE GENOMIC DNA]</scope>
    <source>
        <strain evidence="4 5">KUDC8001</strain>
    </source>
</reference>
<dbReference type="RefSeq" id="WP_182415481.1">
    <property type="nucleotide sequence ID" value="NZ_CP055153.1"/>
</dbReference>
<evidence type="ECO:0000256" key="2">
    <source>
        <dbReference type="ARBA" id="ARBA00022840"/>
    </source>
</evidence>
<gene>
    <name evidence="4" type="ORF">HUW48_09725</name>
</gene>
<feature type="domain" description="ABC transporter" evidence="3">
    <location>
        <begin position="287"/>
        <end position="510"/>
    </location>
</feature>
<keyword evidence="5" id="KW-1185">Reference proteome</keyword>
<dbReference type="PANTHER" id="PTHR43514">
    <property type="entry name" value="ABC TRANSPORTER I FAMILY MEMBER 10"/>
    <property type="match status" value="1"/>
</dbReference>
<dbReference type="KEGG" id="add:HUW48_09725"/>
<evidence type="ECO:0000313" key="4">
    <source>
        <dbReference type="EMBL" id="QMU28294.1"/>
    </source>
</evidence>
<proteinExistence type="predicted"/>
<feature type="domain" description="ABC transporter" evidence="3">
    <location>
        <begin position="14"/>
        <end position="263"/>
    </location>
</feature>
<evidence type="ECO:0000256" key="1">
    <source>
        <dbReference type="ARBA" id="ARBA00022741"/>
    </source>
</evidence>
<dbReference type="SUPFAM" id="SSF52540">
    <property type="entry name" value="P-loop containing nucleoside triphosphate hydrolases"/>
    <property type="match status" value="2"/>
</dbReference>
<dbReference type="InterPro" id="IPR003439">
    <property type="entry name" value="ABC_transporter-like_ATP-bd"/>
</dbReference>
<dbReference type="PANTHER" id="PTHR43514:SF4">
    <property type="entry name" value="ABC TRANSPORTER I FAMILY MEMBER 10"/>
    <property type="match status" value="1"/>
</dbReference>
<accession>A0A7L7L6B8</accession>
<dbReference type="PROSITE" id="PS50893">
    <property type="entry name" value="ABC_TRANSPORTER_2"/>
    <property type="match status" value="2"/>
</dbReference>
<organism evidence="4 5">
    <name type="scientific">Adhaeribacter radiodurans</name>
    <dbReference type="NCBI Taxonomy" id="2745197"/>
    <lineage>
        <taxon>Bacteria</taxon>
        <taxon>Pseudomonadati</taxon>
        <taxon>Bacteroidota</taxon>
        <taxon>Cytophagia</taxon>
        <taxon>Cytophagales</taxon>
        <taxon>Hymenobacteraceae</taxon>
        <taxon>Adhaeribacter</taxon>
    </lineage>
</organism>
<dbReference type="SMART" id="SM00382">
    <property type="entry name" value="AAA"/>
    <property type="match status" value="2"/>
</dbReference>
<dbReference type="GO" id="GO:0016887">
    <property type="term" value="F:ATP hydrolysis activity"/>
    <property type="evidence" value="ECO:0007669"/>
    <property type="project" value="InterPro"/>
</dbReference>
<sequence>MNSSDKNLAGSLQLFLEHASFIRQNQIVFSDINWHLQPDEQWAIYGPVGAGKTTFLSALAGQLPLRSGKFELQVRSAENASFQVIDRSAYRSQTALVTFQQQNSFFNYSRAFYQQRYQSLESELAIPTVNDLLTAAASHCSPAELEQITDLLQLKDLLPFELIKLSNGQTRKLQIARALLQKPKLLILDNPFTGLDVESRQHLKEIINELIQQGTQVLLASNQPDLPEKISRVLWLEDFKMKSQYSRAEFYEVLRKKEPAQPLKETSLDSGDLIKMPKPGKDFQIAVQMNKVRVQYQQNVILDNITWTVRKGEKWALVGPNGSGKTTLLSLIYADNPQAFANKIVLFDHRKGSGESIWDIKKRIGFVSPELHLYFRQPLTGNEVAATGFTDTLTRPRQLTDVQSQLIQEHFSFFNRLDLLNKPFLQLSAGEQRLVLLIRSLVKNPDLIIWDEPFQGLSPEYTEMATDLLSIYCDNGTTLILVSHYDHEIPDFVPNYLYLEQGRIKRMINS</sequence>
<dbReference type="PROSITE" id="PS00211">
    <property type="entry name" value="ABC_TRANSPORTER_1"/>
    <property type="match status" value="1"/>
</dbReference>
<evidence type="ECO:0000259" key="3">
    <source>
        <dbReference type="PROSITE" id="PS50893"/>
    </source>
</evidence>
<dbReference type="InterPro" id="IPR017871">
    <property type="entry name" value="ABC_transporter-like_CS"/>
</dbReference>
<evidence type="ECO:0000313" key="5">
    <source>
        <dbReference type="Proteomes" id="UP000514509"/>
    </source>
</evidence>
<dbReference type="AlphaFoldDB" id="A0A7L7L6B8"/>
<dbReference type="GO" id="GO:0005524">
    <property type="term" value="F:ATP binding"/>
    <property type="evidence" value="ECO:0007669"/>
    <property type="project" value="UniProtKB-KW"/>
</dbReference>
<dbReference type="Proteomes" id="UP000514509">
    <property type="component" value="Chromosome"/>
</dbReference>